<dbReference type="CDD" id="cd08771">
    <property type="entry name" value="DLP_1"/>
    <property type="match status" value="1"/>
</dbReference>
<sequence>MSQPQSVENSDSTLAGLRSERSSQRLEQIASLRARGVGEHIDLPQLVVCGDQSAGKSSVLEGITGLPFPRQDAVCTKFATEIILSHTEGPTSISAEIIPHHSRSDASKRELCKYRQEMAQFSDLPGVIEEVGKTLGIRGFGLVETGPAFVEDVLRIKVSGPTGLHLTVVDLPGLISVANEEQTEEDVRTVHSLIDSYAQNPRTILLAVVQANNDIANQGIIQKSKKYDKSGQRTVGIITKPDLINTGTERRIAALAKNQDTTKLKLGYFLLKNPSPSELASGVTQEQRERTELNYFASSPWKEQGLEVERVGVATLRRFLQRLLDQHIEKELPKVREEIKQLIKRTENEINALGEERPTPGHLRMFLSRIAMRFHNLATAALQGDYHGVDTPFFADPDESPTYLRFRAFVHNANTAFANDMRENGQTMKVVQTSVIDVWDSDGIQDSPEVWNGQGLVTEGEMKAFVLKLYRKTRGRELPGNYNHALLTELFHHQSKKWNAMAHEHLADVFENLSAFVKGAVGYVSADDQISLEMLDRIESSLLESKQTSEEELLKLCEDEAQLPITYNHYYTDNVQKARQASTRKWIKKAMKDASIEYYNGKLHISNTAADGEKLLTALQRQILIDMDDQACSEVLAGFSAYYKVARKTFVDNVCKQVIERHLLRSLPMMFSPETVASYSDEEMKRIAGEGESTITKRRQLRVMHESLMAGFRDLRR</sequence>
<dbReference type="InterPro" id="IPR000375">
    <property type="entry name" value="Dynamin_stalk"/>
</dbReference>
<evidence type="ECO:0000256" key="3">
    <source>
        <dbReference type="SAM" id="MobiDB-lite"/>
    </source>
</evidence>
<evidence type="ECO:0008006" key="8">
    <source>
        <dbReference type="Google" id="ProtNLM"/>
    </source>
</evidence>
<reference evidence="6" key="1">
    <citation type="submission" date="2021-12" db="EMBL/GenBank/DDBJ databases">
        <title>Black yeast isolated from Biological Soil Crust.</title>
        <authorList>
            <person name="Kurbessoian T."/>
        </authorList>
    </citation>
    <scope>NUCLEOTIDE SEQUENCE</scope>
    <source>
        <strain evidence="6">CCFEE 5208</strain>
    </source>
</reference>
<dbReference type="InterPro" id="IPR045063">
    <property type="entry name" value="Dynamin_N"/>
</dbReference>
<dbReference type="PANTHER" id="PTHR11566">
    <property type="entry name" value="DYNAMIN"/>
    <property type="match status" value="1"/>
</dbReference>
<dbReference type="PROSITE" id="PS51718">
    <property type="entry name" value="G_DYNAMIN_2"/>
    <property type="match status" value="1"/>
</dbReference>
<dbReference type="GO" id="GO:0005739">
    <property type="term" value="C:mitochondrion"/>
    <property type="evidence" value="ECO:0007669"/>
    <property type="project" value="TreeGrafter"/>
</dbReference>
<dbReference type="InterPro" id="IPR022812">
    <property type="entry name" value="Dynamin"/>
</dbReference>
<dbReference type="InterPro" id="IPR001401">
    <property type="entry name" value="Dynamin_GTPase"/>
</dbReference>
<evidence type="ECO:0000256" key="1">
    <source>
        <dbReference type="ARBA" id="ARBA00022741"/>
    </source>
</evidence>
<gene>
    <name evidence="6" type="ORF">LTR82_017978</name>
</gene>
<dbReference type="AlphaFoldDB" id="A0AAN6F376"/>
<dbReference type="SUPFAM" id="SSF52540">
    <property type="entry name" value="P-loop containing nucleoside triphosphate hydrolases"/>
    <property type="match status" value="1"/>
</dbReference>
<dbReference type="InterPro" id="IPR027417">
    <property type="entry name" value="P-loop_NTPase"/>
</dbReference>
<dbReference type="SMART" id="SM00053">
    <property type="entry name" value="DYNc"/>
    <property type="match status" value="1"/>
</dbReference>
<dbReference type="GO" id="GO:0008017">
    <property type="term" value="F:microtubule binding"/>
    <property type="evidence" value="ECO:0007669"/>
    <property type="project" value="TreeGrafter"/>
</dbReference>
<dbReference type="EMBL" id="JASUXU010000212">
    <property type="protein sequence ID" value="KAK0302153.1"/>
    <property type="molecule type" value="Genomic_DNA"/>
</dbReference>
<organism evidence="6 7">
    <name type="scientific">Friedmanniomyces endolithicus</name>
    <dbReference type="NCBI Taxonomy" id="329885"/>
    <lineage>
        <taxon>Eukaryota</taxon>
        <taxon>Fungi</taxon>
        <taxon>Dikarya</taxon>
        <taxon>Ascomycota</taxon>
        <taxon>Pezizomycotina</taxon>
        <taxon>Dothideomycetes</taxon>
        <taxon>Dothideomycetidae</taxon>
        <taxon>Mycosphaerellales</taxon>
        <taxon>Teratosphaeriaceae</taxon>
        <taxon>Friedmanniomyces</taxon>
    </lineage>
</organism>
<dbReference type="InterPro" id="IPR030381">
    <property type="entry name" value="G_DYNAMIN_dom"/>
</dbReference>
<feature type="compositionally biased region" description="Polar residues" evidence="3">
    <location>
        <begin position="1"/>
        <end position="13"/>
    </location>
</feature>
<dbReference type="GO" id="GO:0006897">
    <property type="term" value="P:endocytosis"/>
    <property type="evidence" value="ECO:0007669"/>
    <property type="project" value="TreeGrafter"/>
</dbReference>
<dbReference type="GO" id="GO:0016559">
    <property type="term" value="P:peroxisome fission"/>
    <property type="evidence" value="ECO:0007669"/>
    <property type="project" value="TreeGrafter"/>
</dbReference>
<dbReference type="GO" id="GO:0003924">
    <property type="term" value="F:GTPase activity"/>
    <property type="evidence" value="ECO:0007669"/>
    <property type="project" value="InterPro"/>
</dbReference>
<dbReference type="PROSITE" id="PS51388">
    <property type="entry name" value="GED"/>
    <property type="match status" value="1"/>
</dbReference>
<evidence type="ECO:0000256" key="2">
    <source>
        <dbReference type="ARBA" id="ARBA00023134"/>
    </source>
</evidence>
<feature type="domain" description="GED" evidence="4">
    <location>
        <begin position="632"/>
        <end position="717"/>
    </location>
</feature>
<name>A0AAN6F376_9PEZI</name>
<dbReference type="PRINTS" id="PR00195">
    <property type="entry name" value="DYNAMIN"/>
</dbReference>
<keyword evidence="2" id="KW-0342">GTP-binding</keyword>
<evidence type="ECO:0000313" key="7">
    <source>
        <dbReference type="Proteomes" id="UP001168146"/>
    </source>
</evidence>
<evidence type="ECO:0000259" key="5">
    <source>
        <dbReference type="PROSITE" id="PS51718"/>
    </source>
</evidence>
<dbReference type="Gene3D" id="3.40.50.300">
    <property type="entry name" value="P-loop containing nucleotide triphosphate hydrolases"/>
    <property type="match status" value="1"/>
</dbReference>
<dbReference type="FunFam" id="3.40.50.300:FF:001425">
    <property type="entry name" value="Dynamin GTPase, putative"/>
    <property type="match status" value="1"/>
</dbReference>
<feature type="domain" description="Dynamin-type G" evidence="5">
    <location>
        <begin position="40"/>
        <end position="333"/>
    </location>
</feature>
<dbReference type="InterPro" id="IPR020850">
    <property type="entry name" value="GED_dom"/>
</dbReference>
<dbReference type="GO" id="GO:0005525">
    <property type="term" value="F:GTP binding"/>
    <property type="evidence" value="ECO:0007669"/>
    <property type="project" value="InterPro"/>
</dbReference>
<dbReference type="Gene3D" id="1.20.120.1240">
    <property type="entry name" value="Dynamin, middle domain"/>
    <property type="match status" value="1"/>
</dbReference>
<evidence type="ECO:0000313" key="6">
    <source>
        <dbReference type="EMBL" id="KAK0302153.1"/>
    </source>
</evidence>
<feature type="region of interest" description="Disordered" evidence="3">
    <location>
        <begin position="1"/>
        <end position="22"/>
    </location>
</feature>
<dbReference type="GO" id="GO:0016020">
    <property type="term" value="C:membrane"/>
    <property type="evidence" value="ECO:0007669"/>
    <property type="project" value="TreeGrafter"/>
</dbReference>
<accession>A0AAN6F376</accession>
<evidence type="ECO:0000259" key="4">
    <source>
        <dbReference type="PROSITE" id="PS51388"/>
    </source>
</evidence>
<protein>
    <recommendedName>
        <fullName evidence="8">GED domain-containing protein</fullName>
    </recommendedName>
</protein>
<dbReference type="PANTHER" id="PTHR11566:SF21">
    <property type="entry name" value="DYNAMIN RELATED PROTEIN 1, ISOFORM A"/>
    <property type="match status" value="1"/>
</dbReference>
<proteinExistence type="predicted"/>
<dbReference type="GO" id="GO:0048312">
    <property type="term" value="P:intracellular distribution of mitochondria"/>
    <property type="evidence" value="ECO:0007669"/>
    <property type="project" value="TreeGrafter"/>
</dbReference>
<dbReference type="Pfam" id="PF01031">
    <property type="entry name" value="Dynamin_M"/>
    <property type="match status" value="1"/>
</dbReference>
<dbReference type="Pfam" id="PF00350">
    <property type="entry name" value="Dynamin_N"/>
    <property type="match status" value="1"/>
</dbReference>
<dbReference type="Proteomes" id="UP001168146">
    <property type="component" value="Unassembled WGS sequence"/>
</dbReference>
<dbReference type="GO" id="GO:0005874">
    <property type="term" value="C:microtubule"/>
    <property type="evidence" value="ECO:0007669"/>
    <property type="project" value="TreeGrafter"/>
</dbReference>
<comment type="caution">
    <text evidence="6">The sequence shown here is derived from an EMBL/GenBank/DDBJ whole genome shotgun (WGS) entry which is preliminary data.</text>
</comment>
<keyword evidence="1" id="KW-0547">Nucleotide-binding</keyword>
<dbReference type="GO" id="GO:0000266">
    <property type="term" value="P:mitochondrial fission"/>
    <property type="evidence" value="ECO:0007669"/>
    <property type="project" value="TreeGrafter"/>
</dbReference>